<keyword evidence="3" id="KW-1185">Reference proteome</keyword>
<reference evidence="2 3" key="1">
    <citation type="submission" date="2016-10" db="EMBL/GenBank/DDBJ databases">
        <authorList>
            <person name="de Groot N.N."/>
        </authorList>
    </citation>
    <scope>NUCLEOTIDE SEQUENCE [LARGE SCALE GENOMIC DNA]</scope>
    <source>
        <strain evidence="2 3">DSM 8512</strain>
    </source>
</reference>
<protein>
    <submittedName>
        <fullName evidence="2">Alpha/beta hydrolase family protein</fullName>
    </submittedName>
</protein>
<proteinExistence type="predicted"/>
<sequence length="119" mass="13299">MEIEPQELHIDGHRVSGRLVRPATGVPAVLFVHGWGGSQERDTERARSLSQLGFVSFTFDLRGHGASSNDLQRVTREDNLRDLCLAYDFLAAQPQSSEAVTAPIWPRFSLDCVRYDGWG</sequence>
<dbReference type="STRING" id="34002.SAMN04489859_10686"/>
<dbReference type="RefSeq" id="WP_211657448.1">
    <property type="nucleotide sequence ID" value="NZ_CP067124.1"/>
</dbReference>
<dbReference type="InterPro" id="IPR029058">
    <property type="entry name" value="AB_hydrolase_fold"/>
</dbReference>
<dbReference type="Pfam" id="PF12146">
    <property type="entry name" value="Hydrolase_4"/>
    <property type="match status" value="1"/>
</dbReference>
<gene>
    <name evidence="2" type="ORF">SAMN04489859_10686</name>
</gene>
<dbReference type="SUPFAM" id="SSF53474">
    <property type="entry name" value="alpha/beta-Hydrolases"/>
    <property type="match status" value="1"/>
</dbReference>
<dbReference type="PANTHER" id="PTHR22946">
    <property type="entry name" value="DIENELACTONE HYDROLASE DOMAIN-CONTAINING PROTEIN-RELATED"/>
    <property type="match status" value="1"/>
</dbReference>
<accession>A0A1H8NR17</accession>
<evidence type="ECO:0000313" key="3">
    <source>
        <dbReference type="Proteomes" id="UP000199054"/>
    </source>
</evidence>
<dbReference type="InterPro" id="IPR050261">
    <property type="entry name" value="FrsA_esterase"/>
</dbReference>
<organism evidence="2 3">
    <name type="scientific">Paracoccus alcaliphilus</name>
    <dbReference type="NCBI Taxonomy" id="34002"/>
    <lineage>
        <taxon>Bacteria</taxon>
        <taxon>Pseudomonadati</taxon>
        <taxon>Pseudomonadota</taxon>
        <taxon>Alphaproteobacteria</taxon>
        <taxon>Rhodobacterales</taxon>
        <taxon>Paracoccaceae</taxon>
        <taxon>Paracoccus</taxon>
    </lineage>
</organism>
<keyword evidence="2" id="KW-0378">Hydrolase</keyword>
<dbReference type="GO" id="GO:0016787">
    <property type="term" value="F:hydrolase activity"/>
    <property type="evidence" value="ECO:0007669"/>
    <property type="project" value="UniProtKB-KW"/>
</dbReference>
<name>A0A1H8NR17_9RHOB</name>
<dbReference type="InterPro" id="IPR022742">
    <property type="entry name" value="Hydrolase_4"/>
</dbReference>
<dbReference type="PANTHER" id="PTHR22946:SF5">
    <property type="entry name" value="PEPTIDASE S9 PROLYL OLIGOPEPTIDASE CATALYTIC DOMAIN-CONTAINING PROTEIN"/>
    <property type="match status" value="1"/>
</dbReference>
<dbReference type="Proteomes" id="UP000199054">
    <property type="component" value="Unassembled WGS sequence"/>
</dbReference>
<dbReference type="EMBL" id="FODE01000068">
    <property type="protein sequence ID" value="SEO32054.1"/>
    <property type="molecule type" value="Genomic_DNA"/>
</dbReference>
<feature type="domain" description="Serine aminopeptidase S33" evidence="1">
    <location>
        <begin position="28"/>
        <end position="93"/>
    </location>
</feature>
<dbReference type="AlphaFoldDB" id="A0A1H8NR17"/>
<dbReference type="Gene3D" id="3.40.50.1820">
    <property type="entry name" value="alpha/beta hydrolase"/>
    <property type="match status" value="1"/>
</dbReference>
<evidence type="ECO:0000313" key="2">
    <source>
        <dbReference type="EMBL" id="SEO32054.1"/>
    </source>
</evidence>
<evidence type="ECO:0000259" key="1">
    <source>
        <dbReference type="Pfam" id="PF12146"/>
    </source>
</evidence>